<keyword evidence="4" id="KW-1185">Reference proteome</keyword>
<dbReference type="RefSeq" id="WP_119760519.1">
    <property type="nucleotide sequence ID" value="NZ_QYUM01000002.1"/>
</dbReference>
<feature type="domain" description="DUF4136" evidence="2">
    <location>
        <begin position="22"/>
        <end position="174"/>
    </location>
</feature>
<organism evidence="3 4">
    <name type="scientific">Sphingomonas cavernae</name>
    <dbReference type="NCBI Taxonomy" id="2320861"/>
    <lineage>
        <taxon>Bacteria</taxon>
        <taxon>Pseudomonadati</taxon>
        <taxon>Pseudomonadota</taxon>
        <taxon>Alphaproteobacteria</taxon>
        <taxon>Sphingomonadales</taxon>
        <taxon>Sphingomonadaceae</taxon>
        <taxon>Sphingomonas</taxon>
    </lineage>
</organism>
<name>A0A418WRU7_9SPHN</name>
<protein>
    <submittedName>
        <fullName evidence="3">DUF4136 domain-containing protein</fullName>
    </submittedName>
</protein>
<dbReference type="InterPro" id="IPR025411">
    <property type="entry name" value="DUF4136"/>
</dbReference>
<dbReference type="Proteomes" id="UP000286100">
    <property type="component" value="Unassembled WGS sequence"/>
</dbReference>
<dbReference type="Pfam" id="PF13590">
    <property type="entry name" value="DUF4136"/>
    <property type="match status" value="1"/>
</dbReference>
<evidence type="ECO:0000256" key="1">
    <source>
        <dbReference type="SAM" id="SignalP"/>
    </source>
</evidence>
<sequence length="180" mass="19010">MRKLALALLIAACTASPASAKVTTDADPAANFSAYKTYYWAMKPEGGSPLMQQRIVDSVNARLQAKGWTLAADKGDVAVAAHVSTSEKQSLDTFYTGGPMGGWGWRGWGGMGMGSATTTVHSYAVGTLIVDMFDARTQQAVWRGTATGTLPSSPDKATKTLNKDLDKMFAKFPPGSAPAR</sequence>
<comment type="caution">
    <text evidence="3">The sequence shown here is derived from an EMBL/GenBank/DDBJ whole genome shotgun (WGS) entry which is preliminary data.</text>
</comment>
<evidence type="ECO:0000313" key="4">
    <source>
        <dbReference type="Proteomes" id="UP000286100"/>
    </source>
</evidence>
<feature type="chain" id="PRO_5019067315" evidence="1">
    <location>
        <begin position="21"/>
        <end position="180"/>
    </location>
</feature>
<proteinExistence type="predicted"/>
<dbReference type="OrthoDB" id="118896at2"/>
<evidence type="ECO:0000259" key="2">
    <source>
        <dbReference type="Pfam" id="PF13590"/>
    </source>
</evidence>
<evidence type="ECO:0000313" key="3">
    <source>
        <dbReference type="EMBL" id="RJF93955.1"/>
    </source>
</evidence>
<feature type="signal peptide" evidence="1">
    <location>
        <begin position="1"/>
        <end position="20"/>
    </location>
</feature>
<accession>A0A418WRU7</accession>
<dbReference type="EMBL" id="QYUM01000002">
    <property type="protein sequence ID" value="RJF93955.1"/>
    <property type="molecule type" value="Genomic_DNA"/>
</dbReference>
<dbReference type="AlphaFoldDB" id="A0A418WRU7"/>
<reference evidence="3 4" key="1">
    <citation type="submission" date="2018-09" db="EMBL/GenBank/DDBJ databases">
        <authorList>
            <person name="Zhu H."/>
        </authorList>
    </citation>
    <scope>NUCLEOTIDE SEQUENCE [LARGE SCALE GENOMIC DNA]</scope>
    <source>
        <strain evidence="3 4">K2R01-6</strain>
    </source>
</reference>
<keyword evidence="1" id="KW-0732">Signal</keyword>
<dbReference type="Gene3D" id="3.30.160.670">
    <property type="match status" value="1"/>
</dbReference>
<gene>
    <name evidence="3" type="ORF">D3876_06705</name>
</gene>